<reference evidence="2 3" key="1">
    <citation type="submission" date="2012-11" db="EMBL/GenBank/DDBJ databases">
        <title>Genome assembly of Thiorhodococcus sp. AK35.</title>
        <authorList>
            <person name="Nupur N."/>
            <person name="Khatri I."/>
            <person name="Subramanian S."/>
            <person name="Pinnaka A."/>
        </authorList>
    </citation>
    <scope>NUCLEOTIDE SEQUENCE [LARGE SCALE GENOMIC DNA]</scope>
    <source>
        <strain evidence="2 3">AK35</strain>
    </source>
</reference>
<evidence type="ECO:0000313" key="2">
    <source>
        <dbReference type="EMBL" id="EXJ15271.1"/>
    </source>
</evidence>
<keyword evidence="3" id="KW-1185">Reference proteome</keyword>
<keyword evidence="1" id="KW-0472">Membrane</keyword>
<feature type="transmembrane region" description="Helical" evidence="1">
    <location>
        <begin position="51"/>
        <end position="68"/>
    </location>
</feature>
<dbReference type="AlphaFoldDB" id="W9VE45"/>
<dbReference type="EMBL" id="AONC01000028">
    <property type="protein sequence ID" value="EXJ15271.1"/>
    <property type="molecule type" value="Genomic_DNA"/>
</dbReference>
<organism evidence="2 3">
    <name type="scientific">Imhoffiella purpurea</name>
    <dbReference type="NCBI Taxonomy" id="1249627"/>
    <lineage>
        <taxon>Bacteria</taxon>
        <taxon>Pseudomonadati</taxon>
        <taxon>Pseudomonadota</taxon>
        <taxon>Gammaproteobacteria</taxon>
        <taxon>Chromatiales</taxon>
        <taxon>Chromatiaceae</taxon>
        <taxon>Imhoffiella</taxon>
    </lineage>
</organism>
<evidence type="ECO:0000256" key="1">
    <source>
        <dbReference type="SAM" id="Phobius"/>
    </source>
</evidence>
<dbReference type="eggNOG" id="ENOG5032WNT">
    <property type="taxonomic scope" value="Bacteria"/>
</dbReference>
<gene>
    <name evidence="2" type="ORF">D779_1569</name>
</gene>
<sequence length="130" mass="14479">MFGAMFWKILLTLGVVALVYGSLRARRRAELIARGQEVEPPLVPPGLVRRLAWGLVALMLIGTGVYLFQGWLERREPVQVQVVNANTGGIVLYQAHRGDIDGRRFTTIDGREIRLADVERMIILPVGTAD</sequence>
<dbReference type="STRING" id="1249627.D779_1569"/>
<keyword evidence="1" id="KW-0812">Transmembrane</keyword>
<name>W9VE45_9GAMM</name>
<proteinExistence type="predicted"/>
<evidence type="ECO:0008006" key="4">
    <source>
        <dbReference type="Google" id="ProtNLM"/>
    </source>
</evidence>
<protein>
    <recommendedName>
        <fullName evidence="4">Antitermination protein NusG</fullName>
    </recommendedName>
</protein>
<comment type="caution">
    <text evidence="2">The sequence shown here is derived from an EMBL/GenBank/DDBJ whole genome shotgun (WGS) entry which is preliminary data.</text>
</comment>
<evidence type="ECO:0000313" key="3">
    <source>
        <dbReference type="Proteomes" id="UP000019460"/>
    </source>
</evidence>
<dbReference type="Proteomes" id="UP000019460">
    <property type="component" value="Unassembled WGS sequence"/>
</dbReference>
<keyword evidence="1" id="KW-1133">Transmembrane helix</keyword>
<accession>W9VE45</accession>